<dbReference type="AlphaFoldDB" id="A0A9D4K564"/>
<evidence type="ECO:0000313" key="3">
    <source>
        <dbReference type="Proteomes" id="UP000828390"/>
    </source>
</evidence>
<dbReference type="EMBL" id="JAIWYP010000004">
    <property type="protein sequence ID" value="KAH3833154.1"/>
    <property type="molecule type" value="Genomic_DNA"/>
</dbReference>
<sequence length="50" mass="5358">MDPDEVSNGHGPQSPRKKGGANRDSLSRSSSENSRSRSPLEPQSVSEESC</sequence>
<dbReference type="Proteomes" id="UP000828390">
    <property type="component" value="Unassembled WGS sequence"/>
</dbReference>
<gene>
    <name evidence="2" type="ORF">DPMN_106455</name>
</gene>
<reference evidence="2" key="2">
    <citation type="submission" date="2020-11" db="EMBL/GenBank/DDBJ databases">
        <authorList>
            <person name="McCartney M.A."/>
            <person name="Auch B."/>
            <person name="Kono T."/>
            <person name="Mallez S."/>
            <person name="Becker A."/>
            <person name="Gohl D.M."/>
            <person name="Silverstein K.A.T."/>
            <person name="Koren S."/>
            <person name="Bechman K.B."/>
            <person name="Herman A."/>
            <person name="Abrahante J.E."/>
            <person name="Garbe J."/>
        </authorList>
    </citation>
    <scope>NUCLEOTIDE SEQUENCE</scope>
    <source>
        <strain evidence="2">Duluth1</strain>
        <tissue evidence="2">Whole animal</tissue>
    </source>
</reference>
<evidence type="ECO:0000256" key="1">
    <source>
        <dbReference type="SAM" id="MobiDB-lite"/>
    </source>
</evidence>
<protein>
    <submittedName>
        <fullName evidence="2">Uncharacterized protein</fullName>
    </submittedName>
</protein>
<reference evidence="2" key="1">
    <citation type="journal article" date="2019" name="bioRxiv">
        <title>The Genome of the Zebra Mussel, Dreissena polymorpha: A Resource for Invasive Species Research.</title>
        <authorList>
            <person name="McCartney M.A."/>
            <person name="Auch B."/>
            <person name="Kono T."/>
            <person name="Mallez S."/>
            <person name="Zhang Y."/>
            <person name="Obille A."/>
            <person name="Becker A."/>
            <person name="Abrahante J.E."/>
            <person name="Garbe J."/>
            <person name="Badalamenti J.P."/>
            <person name="Herman A."/>
            <person name="Mangelson H."/>
            <person name="Liachko I."/>
            <person name="Sullivan S."/>
            <person name="Sone E.D."/>
            <person name="Koren S."/>
            <person name="Silverstein K.A.T."/>
            <person name="Beckman K.B."/>
            <person name="Gohl D.M."/>
        </authorList>
    </citation>
    <scope>NUCLEOTIDE SEQUENCE</scope>
    <source>
        <strain evidence="2">Duluth1</strain>
        <tissue evidence="2">Whole animal</tissue>
    </source>
</reference>
<evidence type="ECO:0000313" key="2">
    <source>
        <dbReference type="EMBL" id="KAH3833154.1"/>
    </source>
</evidence>
<feature type="region of interest" description="Disordered" evidence="1">
    <location>
        <begin position="1"/>
        <end position="50"/>
    </location>
</feature>
<proteinExistence type="predicted"/>
<comment type="caution">
    <text evidence="2">The sequence shown here is derived from an EMBL/GenBank/DDBJ whole genome shotgun (WGS) entry which is preliminary data.</text>
</comment>
<feature type="compositionally biased region" description="Low complexity" evidence="1">
    <location>
        <begin position="22"/>
        <end position="42"/>
    </location>
</feature>
<accession>A0A9D4K564</accession>
<name>A0A9D4K564_DREPO</name>
<keyword evidence="3" id="KW-1185">Reference proteome</keyword>
<organism evidence="2 3">
    <name type="scientific">Dreissena polymorpha</name>
    <name type="common">Zebra mussel</name>
    <name type="synonym">Mytilus polymorpha</name>
    <dbReference type="NCBI Taxonomy" id="45954"/>
    <lineage>
        <taxon>Eukaryota</taxon>
        <taxon>Metazoa</taxon>
        <taxon>Spiralia</taxon>
        <taxon>Lophotrochozoa</taxon>
        <taxon>Mollusca</taxon>
        <taxon>Bivalvia</taxon>
        <taxon>Autobranchia</taxon>
        <taxon>Heteroconchia</taxon>
        <taxon>Euheterodonta</taxon>
        <taxon>Imparidentia</taxon>
        <taxon>Neoheterodontei</taxon>
        <taxon>Myida</taxon>
        <taxon>Dreissenoidea</taxon>
        <taxon>Dreissenidae</taxon>
        <taxon>Dreissena</taxon>
    </lineage>
</organism>